<dbReference type="EMBL" id="JBBWWT010000002">
    <property type="protein sequence ID" value="MEL1263766.1"/>
    <property type="molecule type" value="Genomic_DNA"/>
</dbReference>
<keyword evidence="7 11" id="KW-1133">Transmembrane helix</keyword>
<evidence type="ECO:0000256" key="5">
    <source>
        <dbReference type="ARBA" id="ARBA00022519"/>
    </source>
</evidence>
<protein>
    <recommendedName>
        <fullName evidence="2">Type II secretion system protein H</fullName>
    </recommendedName>
    <alternativeName>
        <fullName evidence="10">General secretion pathway protein H</fullName>
    </alternativeName>
</protein>
<evidence type="ECO:0000256" key="11">
    <source>
        <dbReference type="SAM" id="Phobius"/>
    </source>
</evidence>
<evidence type="ECO:0000256" key="3">
    <source>
        <dbReference type="ARBA" id="ARBA00022475"/>
    </source>
</evidence>
<keyword evidence="4" id="KW-0488">Methylation</keyword>
<evidence type="ECO:0000313" key="13">
    <source>
        <dbReference type="EMBL" id="MEL1263766.1"/>
    </source>
</evidence>
<dbReference type="InterPro" id="IPR045584">
    <property type="entry name" value="Pilin-like"/>
</dbReference>
<reference evidence="13 14" key="1">
    <citation type="submission" date="2024-04" db="EMBL/GenBank/DDBJ databases">
        <title>Draft genome sequence of Pseudoxanthomonas putridarboris WD12.</title>
        <authorList>
            <person name="Oh J."/>
        </authorList>
    </citation>
    <scope>NUCLEOTIDE SEQUENCE [LARGE SCALE GENOMIC DNA]</scope>
    <source>
        <strain evidence="13 14">WD12</strain>
    </source>
</reference>
<dbReference type="NCBIfam" id="TIGR02532">
    <property type="entry name" value="IV_pilin_GFxxxE"/>
    <property type="match status" value="1"/>
</dbReference>
<evidence type="ECO:0000259" key="12">
    <source>
        <dbReference type="Pfam" id="PF12019"/>
    </source>
</evidence>
<dbReference type="InterPro" id="IPR012902">
    <property type="entry name" value="N_methyl_site"/>
</dbReference>
<dbReference type="Gene3D" id="3.55.40.10">
    <property type="entry name" value="minor pseudopilin epsh domain"/>
    <property type="match status" value="1"/>
</dbReference>
<evidence type="ECO:0000256" key="4">
    <source>
        <dbReference type="ARBA" id="ARBA00022481"/>
    </source>
</evidence>
<keyword evidence="14" id="KW-1185">Reference proteome</keyword>
<evidence type="ECO:0000256" key="2">
    <source>
        <dbReference type="ARBA" id="ARBA00021549"/>
    </source>
</evidence>
<feature type="domain" description="General secretion pathway GspH" evidence="12">
    <location>
        <begin position="64"/>
        <end position="177"/>
    </location>
</feature>
<evidence type="ECO:0000256" key="8">
    <source>
        <dbReference type="ARBA" id="ARBA00023136"/>
    </source>
</evidence>
<organism evidence="13 14">
    <name type="scientific">Pseudoxanthomonas putridarboris</name>
    <dbReference type="NCBI Taxonomy" id="752605"/>
    <lineage>
        <taxon>Bacteria</taxon>
        <taxon>Pseudomonadati</taxon>
        <taxon>Pseudomonadota</taxon>
        <taxon>Gammaproteobacteria</taxon>
        <taxon>Lysobacterales</taxon>
        <taxon>Lysobacteraceae</taxon>
        <taxon>Pseudoxanthomonas</taxon>
    </lineage>
</organism>
<gene>
    <name evidence="13" type="ORF">AAD027_05170</name>
</gene>
<name>A0ABU9IYN2_9GAMM</name>
<proteinExistence type="inferred from homology"/>
<sequence length="192" mass="21329">MTMARTPSPPRDRRRLEFTVRPTGVTLIELCVAMAVAAILAAIAVPSYKAQMKRQRVDTVMHLLTSHLASARVTAITHNVPVIVCPSHGDGRCRQDSDWSANWLMFRDPDGDRQPDQDIDIYRNEQAPRDPRLRILSTHGRPYVRYQPNGLSYGSNLTIRVCYDGETAGSIVINNTGRARSVRSQAATACGN</sequence>
<comment type="caution">
    <text evidence="13">The sequence shown here is derived from an EMBL/GenBank/DDBJ whole genome shotgun (WGS) entry which is preliminary data.</text>
</comment>
<keyword evidence="6 11" id="KW-0812">Transmembrane</keyword>
<comment type="similarity">
    <text evidence="9">Belongs to the GSP H family.</text>
</comment>
<dbReference type="InterPro" id="IPR022346">
    <property type="entry name" value="T2SS_GspH"/>
</dbReference>
<accession>A0ABU9IYN2</accession>
<keyword evidence="3" id="KW-1003">Cell membrane</keyword>
<comment type="subcellular location">
    <subcellularLocation>
        <location evidence="1">Cell inner membrane</location>
        <topology evidence="1">Single-pass membrane protein</topology>
    </subcellularLocation>
</comment>
<evidence type="ECO:0000256" key="6">
    <source>
        <dbReference type="ARBA" id="ARBA00022692"/>
    </source>
</evidence>
<keyword evidence="5" id="KW-0997">Cell inner membrane</keyword>
<dbReference type="Pfam" id="PF12019">
    <property type="entry name" value="GspH"/>
    <property type="match status" value="1"/>
</dbReference>
<dbReference type="Pfam" id="PF07963">
    <property type="entry name" value="N_methyl"/>
    <property type="match status" value="1"/>
</dbReference>
<evidence type="ECO:0000256" key="7">
    <source>
        <dbReference type="ARBA" id="ARBA00022989"/>
    </source>
</evidence>
<dbReference type="Proteomes" id="UP001459204">
    <property type="component" value="Unassembled WGS sequence"/>
</dbReference>
<evidence type="ECO:0000313" key="14">
    <source>
        <dbReference type="Proteomes" id="UP001459204"/>
    </source>
</evidence>
<keyword evidence="8 11" id="KW-0472">Membrane</keyword>
<evidence type="ECO:0000256" key="1">
    <source>
        <dbReference type="ARBA" id="ARBA00004377"/>
    </source>
</evidence>
<dbReference type="SUPFAM" id="SSF54523">
    <property type="entry name" value="Pili subunits"/>
    <property type="match status" value="1"/>
</dbReference>
<evidence type="ECO:0000256" key="9">
    <source>
        <dbReference type="ARBA" id="ARBA00025772"/>
    </source>
</evidence>
<evidence type="ECO:0000256" key="10">
    <source>
        <dbReference type="ARBA" id="ARBA00030775"/>
    </source>
</evidence>
<feature type="transmembrane region" description="Helical" evidence="11">
    <location>
        <begin position="20"/>
        <end position="45"/>
    </location>
</feature>